<dbReference type="Pfam" id="PF01154">
    <property type="entry name" value="HMG_CoA_synt_N"/>
    <property type="match status" value="1"/>
</dbReference>
<keyword evidence="3" id="KW-0443">Lipid metabolism</keyword>
<proteinExistence type="inferred from homology"/>
<dbReference type="CDD" id="cd00827">
    <property type="entry name" value="init_cond_enzymes"/>
    <property type="match status" value="1"/>
</dbReference>
<evidence type="ECO:0000256" key="2">
    <source>
        <dbReference type="ARBA" id="ARBA00022679"/>
    </source>
</evidence>
<keyword evidence="3" id="KW-0444">Lipid biosynthesis</keyword>
<comment type="function">
    <text evidence="3">Catalyzes the condensation of acetyl-CoA with acetoacetyl-CoA to form HMG-CoA.</text>
</comment>
<gene>
    <name evidence="6" type="ORF">BLNAU_10391</name>
</gene>
<feature type="domain" description="Hydroxymethylglutaryl-coenzyme A synthase N-terminal" evidence="4">
    <location>
        <begin position="5"/>
        <end position="173"/>
    </location>
</feature>
<accession>A0ABQ9XTC3</accession>
<comment type="catalytic activity">
    <reaction evidence="3">
        <text>acetoacetyl-CoA + acetyl-CoA + H2O = (3S)-3-hydroxy-3-methylglutaryl-CoA + CoA + H(+)</text>
        <dbReference type="Rhea" id="RHEA:10188"/>
        <dbReference type="ChEBI" id="CHEBI:15377"/>
        <dbReference type="ChEBI" id="CHEBI:15378"/>
        <dbReference type="ChEBI" id="CHEBI:43074"/>
        <dbReference type="ChEBI" id="CHEBI:57286"/>
        <dbReference type="ChEBI" id="CHEBI:57287"/>
        <dbReference type="ChEBI" id="CHEBI:57288"/>
        <dbReference type="EC" id="2.3.3.10"/>
    </reaction>
</comment>
<dbReference type="EC" id="2.3.3.10" evidence="3"/>
<dbReference type="EMBL" id="JARBJD010000075">
    <property type="protein sequence ID" value="KAK2954735.1"/>
    <property type="molecule type" value="Genomic_DNA"/>
</dbReference>
<evidence type="ECO:0000313" key="6">
    <source>
        <dbReference type="EMBL" id="KAK2954735.1"/>
    </source>
</evidence>
<comment type="pathway">
    <text evidence="3">Metabolic intermediate biosynthesis; (R)-mevalonate biosynthesis; (R)-mevalonate from acetyl-CoA: step 2/3.</text>
</comment>
<sequence length="453" mass="50316">MSVYSNVGISAIEVYFPTRRVKQEDFEEADKRSKGNYTIGLGQIKMAFTGPEEDVISFSKTVVQRLLEKNAVDIQKVGRIEVGTETIVDHSKSIKTYLMEHFLGNPFIEGCDTYNACYGATSALFNAVDYTRLYGKYSIVVASDIAIYGGPSLDARHTGGAGAVAMLITPNAPLVVDLDRKVMSAHVYDFHKPNTSIEFPYVEGKLSTDCYLQALALTHQGIKQLHSSQGKTFSMSNYDYQIFHAPFNKMIMKAHAFLTQLDADQTKTDPTTDLSTIVIPDPKSMTELVKQTKQSFDEKVGPSTLVPRLIGNSYTATLFMSLASILHTEPEEKLNGKSVFCFSYGSGLIAAIWSVKINKGSDEFPLSKLIHNLSNIQTLLDSEIVTTVPEFEAVMKAREDQLNLTHQPFNKNSPQPKDALIYATENPGPVIGSGVFYLKEITHDLRRTYVRKE</sequence>
<feature type="domain" description="Hydroxymethylglutaryl-coenzyme A synthase C-terminal" evidence="5">
    <location>
        <begin position="184"/>
        <end position="452"/>
    </location>
</feature>
<dbReference type="InterPro" id="IPR013528">
    <property type="entry name" value="HMG_CoA_synth_N"/>
</dbReference>
<evidence type="ECO:0000256" key="3">
    <source>
        <dbReference type="RuleBase" id="RU364071"/>
    </source>
</evidence>
<dbReference type="Pfam" id="PF08540">
    <property type="entry name" value="HMG_CoA_synt_C"/>
    <property type="match status" value="1"/>
</dbReference>
<reference evidence="6 7" key="1">
    <citation type="journal article" date="2022" name="bioRxiv">
        <title>Genomics of Preaxostyla Flagellates Illuminates Evolutionary Transitions and the Path Towards Mitochondrial Loss.</title>
        <authorList>
            <person name="Novak L.V.F."/>
            <person name="Treitli S.C."/>
            <person name="Pyrih J."/>
            <person name="Halakuc P."/>
            <person name="Pipaliya S.V."/>
            <person name="Vacek V."/>
            <person name="Brzon O."/>
            <person name="Soukal P."/>
            <person name="Eme L."/>
            <person name="Dacks J.B."/>
            <person name="Karnkowska A."/>
            <person name="Elias M."/>
            <person name="Hampl V."/>
        </authorList>
    </citation>
    <scope>NUCLEOTIDE SEQUENCE [LARGE SCALE GENOMIC DNA]</scope>
    <source>
        <strain evidence="6">NAU3</strain>
        <tissue evidence="6">Gut</tissue>
    </source>
</reference>
<evidence type="ECO:0000259" key="4">
    <source>
        <dbReference type="Pfam" id="PF01154"/>
    </source>
</evidence>
<dbReference type="Proteomes" id="UP001281761">
    <property type="component" value="Unassembled WGS sequence"/>
</dbReference>
<evidence type="ECO:0000259" key="5">
    <source>
        <dbReference type="Pfam" id="PF08540"/>
    </source>
</evidence>
<dbReference type="PANTHER" id="PTHR43323">
    <property type="entry name" value="3-HYDROXY-3-METHYLGLUTARYL COENZYME A SYNTHASE"/>
    <property type="match status" value="1"/>
</dbReference>
<dbReference type="InterPro" id="IPR013746">
    <property type="entry name" value="HMG_CoA_synt_C_dom"/>
</dbReference>
<dbReference type="GO" id="GO:0004421">
    <property type="term" value="F:hydroxymethylglutaryl-CoA synthase activity"/>
    <property type="evidence" value="ECO:0007669"/>
    <property type="project" value="UniProtKB-EC"/>
</dbReference>
<comment type="caution">
    <text evidence="6">The sequence shown here is derived from an EMBL/GenBank/DDBJ whole genome shotgun (WGS) entry which is preliminary data.</text>
</comment>
<dbReference type="InterPro" id="IPR010122">
    <property type="entry name" value="HMG_CoA_synthase_euk"/>
</dbReference>
<keyword evidence="3" id="KW-0753">Steroid metabolism</keyword>
<keyword evidence="7" id="KW-1185">Reference proteome</keyword>
<keyword evidence="3" id="KW-0752">Steroid biosynthesis</keyword>
<dbReference type="NCBIfam" id="TIGR01833">
    <property type="entry name" value="HMG-CoA-S_euk"/>
    <property type="match status" value="1"/>
</dbReference>
<dbReference type="Gene3D" id="3.40.47.10">
    <property type="match status" value="1"/>
</dbReference>
<protein>
    <recommendedName>
        <fullName evidence="3">Hydroxymethylglutaryl-CoA synthase</fullName>
        <shortName evidence="3">HMG-CoA synthase</shortName>
        <ecNumber evidence="3">2.3.3.10</ecNumber>
    </recommendedName>
    <alternativeName>
        <fullName evidence="3">3-hydroxy-3-methylglutaryl coenzyme A synthase</fullName>
    </alternativeName>
</protein>
<keyword evidence="2 3" id="KW-0808">Transferase</keyword>
<dbReference type="PANTHER" id="PTHR43323:SF2">
    <property type="entry name" value="HYDROXYMETHYLGLUTARYL-COA SYNTHASE"/>
    <property type="match status" value="1"/>
</dbReference>
<keyword evidence="6" id="KW-0012">Acyltransferase</keyword>
<dbReference type="SUPFAM" id="SSF53901">
    <property type="entry name" value="Thiolase-like"/>
    <property type="match status" value="2"/>
</dbReference>
<dbReference type="InterPro" id="IPR016039">
    <property type="entry name" value="Thiolase-like"/>
</dbReference>
<comment type="similarity">
    <text evidence="1 3">Belongs to the thiolase-like superfamily. HMG-CoA synthase family.</text>
</comment>
<keyword evidence="3" id="KW-1207">Sterol metabolism</keyword>
<keyword evidence="3" id="KW-0756">Sterol biosynthesis</keyword>
<evidence type="ECO:0000256" key="1">
    <source>
        <dbReference type="ARBA" id="ARBA00007061"/>
    </source>
</evidence>
<organism evidence="6 7">
    <name type="scientific">Blattamonas nauphoetae</name>
    <dbReference type="NCBI Taxonomy" id="2049346"/>
    <lineage>
        <taxon>Eukaryota</taxon>
        <taxon>Metamonada</taxon>
        <taxon>Preaxostyla</taxon>
        <taxon>Oxymonadida</taxon>
        <taxon>Blattamonas</taxon>
    </lineage>
</organism>
<name>A0ABQ9XTC3_9EUKA</name>
<evidence type="ECO:0000313" key="7">
    <source>
        <dbReference type="Proteomes" id="UP001281761"/>
    </source>
</evidence>